<reference evidence="1" key="2">
    <citation type="submission" date="2016-10" db="EMBL/GenBank/DDBJ databases">
        <authorList>
            <person name="de Groot N.N."/>
        </authorList>
    </citation>
    <scope>NUCLEOTIDE SEQUENCE [LARGE SCALE GENOMIC DNA]</scope>
    <source>
        <strain evidence="1">ATCC 20501</strain>
    </source>
</reference>
<reference evidence="3 4" key="1">
    <citation type="submission" date="2016-10" db="EMBL/GenBank/DDBJ databases">
        <authorList>
            <person name="Varghese N."/>
            <person name="Submissions S."/>
        </authorList>
    </citation>
    <scope>NUCLEOTIDE SEQUENCE [LARGE SCALE GENOMIC DNA]</scope>
    <source>
        <strain evidence="4">ATCC 20501</strain>
        <strain evidence="2 3">CGMCC 4.3529</strain>
    </source>
</reference>
<evidence type="ECO:0000313" key="2">
    <source>
        <dbReference type="EMBL" id="SFE76981.1"/>
    </source>
</evidence>
<accession>A0A1H6AS48</accession>
<name>A0A1H6AS48_9PSEU</name>
<dbReference type="AlphaFoldDB" id="A0A1H6AS48"/>
<dbReference type="RefSeq" id="WP_093357283.1">
    <property type="nucleotide sequence ID" value="NZ_FNVB01000003.1"/>
</dbReference>
<protein>
    <recommendedName>
        <fullName evidence="5">Spermidine synthase</fullName>
    </recommendedName>
</protein>
<dbReference type="EMBL" id="FNVB01000003">
    <property type="protein sequence ID" value="SEG51060.1"/>
    <property type="molecule type" value="Genomic_DNA"/>
</dbReference>
<dbReference type="Proteomes" id="UP000236729">
    <property type="component" value="Unassembled WGS sequence"/>
</dbReference>
<organism evidence="1 4">
    <name type="scientific">Saccharopolyspora kobensis</name>
    <dbReference type="NCBI Taxonomy" id="146035"/>
    <lineage>
        <taxon>Bacteria</taxon>
        <taxon>Bacillati</taxon>
        <taxon>Actinomycetota</taxon>
        <taxon>Actinomycetes</taxon>
        <taxon>Pseudonocardiales</taxon>
        <taxon>Pseudonocardiaceae</taxon>
        <taxon>Saccharopolyspora</taxon>
    </lineage>
</organism>
<dbReference type="Gene3D" id="3.40.50.150">
    <property type="entry name" value="Vaccinia Virus protein VP39"/>
    <property type="match status" value="1"/>
</dbReference>
<accession>A0A1I2D956</accession>
<dbReference type="SUPFAM" id="SSF53335">
    <property type="entry name" value="S-adenosyl-L-methionine-dependent methyltransferases"/>
    <property type="match status" value="1"/>
</dbReference>
<sequence length="240" mass="26156">MGARFEEIDWQETPIGAISLRRRRDPLLGVDVYEVKLDDEYLMSSLFTVAEEELARLGLAELPGSGFDVVVGGLGLGCTARAALDDPRVRSSIVVEGLPEVVDWHRRGLLPLSGSLTGDPRNRFVRGDFFAMAASAPGFDPEVPGRRFHAILLDIDHSPRHVLDSGHADFYTPAGLRRLAAHLHPGGVFALWSDDPPDADFTATLDEVFETAQAHVVPFDNPYGGGRSANTIYVSRLPAQ</sequence>
<evidence type="ECO:0000313" key="4">
    <source>
        <dbReference type="Proteomes" id="UP000236729"/>
    </source>
</evidence>
<evidence type="ECO:0000313" key="1">
    <source>
        <dbReference type="EMBL" id="SEG51060.1"/>
    </source>
</evidence>
<proteinExistence type="predicted"/>
<evidence type="ECO:0000313" key="3">
    <source>
        <dbReference type="Proteomes" id="UP000199690"/>
    </source>
</evidence>
<dbReference type="InterPro" id="IPR029063">
    <property type="entry name" value="SAM-dependent_MTases_sf"/>
</dbReference>
<dbReference type="SMR" id="A0A1H6AS48"/>
<evidence type="ECO:0008006" key="5">
    <source>
        <dbReference type="Google" id="ProtNLM"/>
    </source>
</evidence>
<gene>
    <name evidence="1" type="ORF">SAMN02982929_02451</name>
    <name evidence="2" type="ORF">SAMN05216506_11459</name>
</gene>
<keyword evidence="3" id="KW-1185">Reference proteome</keyword>
<dbReference type="Proteomes" id="UP000199690">
    <property type="component" value="Unassembled WGS sequence"/>
</dbReference>
<dbReference type="EMBL" id="FOME01000014">
    <property type="protein sequence ID" value="SFE76981.1"/>
    <property type="molecule type" value="Genomic_DNA"/>
</dbReference>